<accession>A0A0C7NLT4</accession>
<dbReference type="SMART" id="SM00471">
    <property type="entry name" value="HDc"/>
    <property type="match status" value="1"/>
</dbReference>
<dbReference type="EMBL" id="LN736381">
    <property type="protein sequence ID" value="CEP67303.1"/>
    <property type="molecule type" value="Genomic_DNA"/>
</dbReference>
<dbReference type="OrthoDB" id="10033309at2759"/>
<name>A0A0C7NLT4_9SACH</name>
<keyword evidence="3" id="KW-1185">Reference proteome</keyword>
<gene>
    <name evidence="2" type="ORF">LALA0_S22e00144g</name>
</gene>
<dbReference type="InterPro" id="IPR006674">
    <property type="entry name" value="HD_domain"/>
</dbReference>
<organism evidence="2 3">
    <name type="scientific">Lachancea lanzarotensis</name>
    <dbReference type="NCBI Taxonomy" id="1245769"/>
    <lineage>
        <taxon>Eukaryota</taxon>
        <taxon>Fungi</taxon>
        <taxon>Dikarya</taxon>
        <taxon>Ascomycota</taxon>
        <taxon>Saccharomycotina</taxon>
        <taxon>Saccharomycetes</taxon>
        <taxon>Saccharomycetales</taxon>
        <taxon>Saccharomycetaceae</taxon>
        <taxon>Lachancea</taxon>
    </lineage>
</organism>
<protein>
    <submittedName>
        <fullName evidence="2">LALA0S22e00144g1_1</fullName>
    </submittedName>
</protein>
<dbReference type="AlphaFoldDB" id="A0A0C7NLT4"/>
<dbReference type="GeneID" id="34688651"/>
<evidence type="ECO:0000313" key="3">
    <source>
        <dbReference type="Proteomes" id="UP000054304"/>
    </source>
</evidence>
<dbReference type="NCBIfam" id="TIGR03401">
    <property type="entry name" value="cyanamide_fam"/>
    <property type="match status" value="1"/>
</dbReference>
<dbReference type="InterPro" id="IPR017771">
    <property type="entry name" value="Cyanamide_hydratase_HD"/>
</dbReference>
<dbReference type="HOGENOM" id="CLU_079935_2_0_1"/>
<dbReference type="Proteomes" id="UP000054304">
    <property type="component" value="Unassembled WGS sequence"/>
</dbReference>
<dbReference type="PANTHER" id="PTHR35569">
    <property type="entry name" value="CYANAMIDE HYDRATASE DDI2-RELATED"/>
    <property type="match status" value="1"/>
</dbReference>
<reference evidence="2 3" key="1">
    <citation type="submission" date="2014-12" db="EMBL/GenBank/DDBJ databases">
        <authorList>
            <person name="Neuveglise Cecile"/>
        </authorList>
    </citation>
    <scope>NUCLEOTIDE SEQUENCE [LARGE SCALE GENOMIC DNA]</scope>
    <source>
        <strain evidence="2 3">CBS 12615</strain>
    </source>
</reference>
<evidence type="ECO:0000313" key="2">
    <source>
        <dbReference type="EMBL" id="CEP67303.1"/>
    </source>
</evidence>
<dbReference type="PANTHER" id="PTHR35569:SF1">
    <property type="entry name" value="CYANAMIDE HYDRATASE DDI2-RELATED"/>
    <property type="match status" value="1"/>
</dbReference>
<dbReference type="SUPFAM" id="SSF109604">
    <property type="entry name" value="HD-domain/PDEase-like"/>
    <property type="match status" value="1"/>
</dbReference>
<dbReference type="PROSITE" id="PS51831">
    <property type="entry name" value="HD"/>
    <property type="match status" value="1"/>
</dbReference>
<dbReference type="InterPro" id="IPR003607">
    <property type="entry name" value="HD/PDEase_dom"/>
</dbReference>
<dbReference type="Gene3D" id="1.10.3210.10">
    <property type="entry name" value="Hypothetical protein af1432"/>
    <property type="match status" value="1"/>
</dbReference>
<evidence type="ECO:0000259" key="1">
    <source>
        <dbReference type="PROSITE" id="PS51831"/>
    </source>
</evidence>
<feature type="domain" description="HD" evidence="1">
    <location>
        <begin position="52"/>
        <end position="162"/>
    </location>
</feature>
<proteinExistence type="predicted"/>
<dbReference type="RefSeq" id="XP_022631270.1">
    <property type="nucleotide sequence ID" value="XM_022774942.1"/>
</dbReference>
<sequence length="185" mass="20673">MCRYGFDHVTKSVEKATANFKAPTPLAVAELPNSTLAKSILNYATEELPLPVLNHSLRAYQYGEAILKDQSTEWAIDSDVLFSACLLHDIGTTEKNMNVTKMSFEYYGGVKARELVLKKTHGNVEFADAVCEAVIRHQDLGESGFITKLGLILQIVTVLDNLGKYTHLIHRKTLSAINKRYSREN</sequence>
<dbReference type="CDD" id="cd00077">
    <property type="entry name" value="HDc"/>
    <property type="match status" value="1"/>
</dbReference>
<dbReference type="Pfam" id="PF01966">
    <property type="entry name" value="HD"/>
    <property type="match status" value="1"/>
</dbReference>